<dbReference type="SUPFAM" id="SSF81296">
    <property type="entry name" value="E set domains"/>
    <property type="match status" value="1"/>
</dbReference>
<dbReference type="SMART" id="SM01361">
    <property type="entry name" value="A2M_recep"/>
    <property type="match status" value="1"/>
</dbReference>
<evidence type="ECO:0000259" key="10">
    <source>
        <dbReference type="SMART" id="SM01360"/>
    </source>
</evidence>
<dbReference type="SMART" id="SM01419">
    <property type="entry name" value="Thiol-ester_cl"/>
    <property type="match status" value="1"/>
</dbReference>
<dbReference type="Pfam" id="PF01835">
    <property type="entry name" value="MG2"/>
    <property type="match status" value="1"/>
</dbReference>
<dbReference type="Gene3D" id="2.20.130.20">
    <property type="match status" value="1"/>
</dbReference>
<keyword evidence="5" id="KW-0882">Thioester bond</keyword>
<dbReference type="InterPro" id="IPR011626">
    <property type="entry name" value="Alpha-macroglobulin_TED"/>
</dbReference>
<dbReference type="SUPFAM" id="SSF49410">
    <property type="entry name" value="Alpha-macroglobulin receptor domain"/>
    <property type="match status" value="1"/>
</dbReference>
<gene>
    <name evidence="12" type="ORF">V1264_000921</name>
</gene>
<evidence type="ECO:0000256" key="7">
    <source>
        <dbReference type="SAM" id="MobiDB-lite"/>
    </source>
</evidence>
<evidence type="ECO:0000256" key="8">
    <source>
        <dbReference type="SAM" id="SignalP"/>
    </source>
</evidence>
<dbReference type="InterPro" id="IPR047565">
    <property type="entry name" value="Alpha-macroglob_thiol-ester_cl"/>
</dbReference>
<dbReference type="InterPro" id="IPR011625">
    <property type="entry name" value="A2M_N_BRD"/>
</dbReference>
<evidence type="ECO:0000256" key="2">
    <source>
        <dbReference type="ARBA" id="ARBA00022690"/>
    </source>
</evidence>
<dbReference type="Gene3D" id="2.60.40.1930">
    <property type="match status" value="3"/>
</dbReference>
<evidence type="ECO:0000259" key="9">
    <source>
        <dbReference type="SMART" id="SM01359"/>
    </source>
</evidence>
<feature type="domain" description="Alpha-macroglobulin receptor-binding" evidence="11">
    <location>
        <begin position="1378"/>
        <end position="1462"/>
    </location>
</feature>
<dbReference type="InterPro" id="IPR002890">
    <property type="entry name" value="MG2"/>
</dbReference>
<dbReference type="Gene3D" id="2.60.40.690">
    <property type="entry name" value="Alpha-macroglobulin, receptor-binding domain"/>
    <property type="match status" value="1"/>
</dbReference>
<feature type="signal peptide" evidence="8">
    <location>
        <begin position="1"/>
        <end position="19"/>
    </location>
</feature>
<evidence type="ECO:0000256" key="3">
    <source>
        <dbReference type="ARBA" id="ARBA00022729"/>
    </source>
</evidence>
<dbReference type="PROSITE" id="PS00477">
    <property type="entry name" value="ALPHA_2_MACROGLOBULIN"/>
    <property type="match status" value="1"/>
</dbReference>
<feature type="domain" description="Alpha-2-macroglobulin bait region" evidence="9">
    <location>
        <begin position="440"/>
        <end position="592"/>
    </location>
</feature>
<dbReference type="GO" id="GO:0004867">
    <property type="term" value="F:serine-type endopeptidase inhibitor activity"/>
    <property type="evidence" value="ECO:0007669"/>
    <property type="project" value="UniProtKB-KW"/>
</dbReference>
<dbReference type="SMART" id="SM01359">
    <property type="entry name" value="A2M_N_2"/>
    <property type="match status" value="1"/>
</dbReference>
<dbReference type="InterPro" id="IPR014756">
    <property type="entry name" value="Ig_E-set"/>
</dbReference>
<dbReference type="Proteomes" id="UP001374579">
    <property type="component" value="Unassembled WGS sequence"/>
</dbReference>
<dbReference type="Pfam" id="PF17791">
    <property type="entry name" value="MG3"/>
    <property type="match status" value="1"/>
</dbReference>
<keyword evidence="13" id="KW-1185">Reference proteome</keyword>
<name>A0AAN9C134_9CAEN</name>
<dbReference type="Pfam" id="PF00207">
    <property type="entry name" value="A2M"/>
    <property type="match status" value="1"/>
</dbReference>
<evidence type="ECO:0000256" key="5">
    <source>
        <dbReference type="ARBA" id="ARBA00022966"/>
    </source>
</evidence>
<feature type="domain" description="Alpha-2-macroglobulin" evidence="10">
    <location>
        <begin position="732"/>
        <end position="823"/>
    </location>
</feature>
<dbReference type="SMART" id="SM01360">
    <property type="entry name" value="A2M"/>
    <property type="match status" value="1"/>
</dbReference>
<proteinExistence type="inferred from homology"/>
<dbReference type="InterPro" id="IPR019742">
    <property type="entry name" value="MacrogloblnA2_CS"/>
</dbReference>
<dbReference type="InterPro" id="IPR041555">
    <property type="entry name" value="MG3"/>
</dbReference>
<keyword evidence="2" id="KW-0646">Protease inhibitor</keyword>
<protein>
    <submittedName>
        <fullName evidence="12">Uncharacterized protein</fullName>
    </submittedName>
</protein>
<evidence type="ECO:0000313" key="12">
    <source>
        <dbReference type="EMBL" id="KAK7114958.1"/>
    </source>
</evidence>
<organism evidence="12 13">
    <name type="scientific">Littorina saxatilis</name>
    <dbReference type="NCBI Taxonomy" id="31220"/>
    <lineage>
        <taxon>Eukaryota</taxon>
        <taxon>Metazoa</taxon>
        <taxon>Spiralia</taxon>
        <taxon>Lophotrochozoa</taxon>
        <taxon>Mollusca</taxon>
        <taxon>Gastropoda</taxon>
        <taxon>Caenogastropoda</taxon>
        <taxon>Littorinimorpha</taxon>
        <taxon>Littorinoidea</taxon>
        <taxon>Littorinidae</taxon>
        <taxon>Littorina</taxon>
    </lineage>
</organism>
<dbReference type="InterPro" id="IPR013783">
    <property type="entry name" value="Ig-like_fold"/>
</dbReference>
<dbReference type="Gene3D" id="6.20.50.160">
    <property type="match status" value="1"/>
</dbReference>
<comment type="caution">
    <text evidence="12">The sequence shown here is derived from an EMBL/GenBank/DDBJ whole genome shotgun (WGS) entry which is preliminary data.</text>
</comment>
<dbReference type="Gene3D" id="2.60.120.1540">
    <property type="match status" value="1"/>
</dbReference>
<comment type="similarity">
    <text evidence="1">Belongs to the protease inhibitor I39 (alpha-2-macroglobulin) family.</text>
</comment>
<sequence length="1505" mass="164913">MGLTLYLALLVTVLGQAYSSYVALAPSEFHPGWKYAVQLTVTDTKGQADVTVNGNIFNSDKTSVGASSITLSNGETKKLEIQIGANIALSSYTLQLDGTGGLTFSNSTPIQLAPLTHLTFIQTDKKMYKASQLIRFRVMIVDKDLIPQKMAKNITIENPAGSVLAKFHANGSKAVYENTYQLTEFPDLGQWKIKVDDDQLEFKVDEYVLPKFEVTADVTPGYLLKGSEQNKITVGVTAKYLYGKGVRGDIKLTVMDVNGKLSQTIDNMITDPSGMKNVEIDLTKELTATPDYYDSNLEIKVEVTDETQRTYETTVSVRVVEKPVKIEFDQTRTETVFRPGMPIKAVVKITDPDNKALGSTFLENPLVFSLVENRGTGRTPMTHNIRLTAAQTVAEYTFENIPLSESFTLQATLTVNGKTYNAPVLNLQKYETLGNATLDARWTADNGMLTVGNQVGFRVDVSDPSHFQGPLTYMIVSRGNIQMFGSVMPDQNKNIQVTTDMCPQGRLVVYGITSVVTSVSAVPEVIADSLELTLEHCQDKKVTPSASPSGEVRTGTNTTLTMQVAWTDTTKADPIGMHDVYMLAVDKGILSEGHNDFTPEKVEEELKRFNLDSSSGGGFEPGPFGRAKRSIMPPMPMGRDPQSTGELLKNLGVSVMSDVSIKQREFNFFFRGGNGDGRFFAAAGMGGGFGGAVPQGAIPEFADASANAGSAGGALGGAPPKQVTVRKDFPETWIWKTAQTDDSGSVSFVEKLPDSITSWVISTFAVRDNSELGVTAQLLELNAFNPFFVSLNLPYSIRRTEKFELRATVFNYESGDLETTVTLAESNDYTISGGSVKTTMVKANNADSVTFMIIASTVGVINLKVTATAQRANNLPITDVVERKLIVKPEGVERMRAITFPVFLSNDGMYNQNVTLDFSPWTLADVVQDSRRVAVKITGDMMGNALEGIDDLVQIPTGCGEQNMITTVPNIYAWAYLDAVDELSDDFKVKASEYMKLGYTKETQQYRWMTGQNKGGYSAFGTSDQAASTWLTAFVLKSFAQAKNYISDTVDLDILDMAVEFLFRRQNPDGLFFEQGRVIHDDMQGGTGAGDALSVYILICMLEAKDYGVEIDETKLSSAIEYVKALSNGQQVKQRQFLAAITAYALALDKQENPETKKGKVMQLIRDVNENGGAPWRKQKESTTVKPEDSYYYHPPPGPSDIEVTAYCILAYTAIGEVAEGRPLILWLQKQQNSNGGFRSTQDTVMALQAISKYAANFSRGSADPRANVDVTTLDPVSSPKRISVDRTNTKLLQRVELPDETNKVNIKVSGTPDSLAVIKVVWNFYTAPETGEMPPSETGTVDPNSRKLKVTTESKMVRPGFHNVKACVKPEEGLEYDNMMVMTLDMPSGFQPEDLQVAKKQNPSVVRLEQDKQQLHFYMSQPREECMNVVMEQTVMVENLKPGSAALYAYYKPDIKSEAPIQLAVMAPCQGPNCDTGHASSQAALSRLLLAACLCLLISLCLAL</sequence>
<reference evidence="12 13" key="1">
    <citation type="submission" date="2024-02" db="EMBL/GenBank/DDBJ databases">
        <title>Chromosome-scale genome assembly of the rough periwinkle Littorina saxatilis.</title>
        <authorList>
            <person name="De Jode A."/>
            <person name="Faria R."/>
            <person name="Formenti G."/>
            <person name="Sims Y."/>
            <person name="Smith T.P."/>
            <person name="Tracey A."/>
            <person name="Wood J.M.D."/>
            <person name="Zagrodzka Z.B."/>
            <person name="Johannesson K."/>
            <person name="Butlin R.K."/>
            <person name="Leder E.H."/>
        </authorList>
    </citation>
    <scope>NUCLEOTIDE SEQUENCE [LARGE SCALE GENOMIC DNA]</scope>
    <source>
        <strain evidence="12">Snail1</strain>
        <tissue evidence="12">Muscle</tissue>
    </source>
</reference>
<dbReference type="InterPro" id="IPR001599">
    <property type="entry name" value="Macroglobln_a2"/>
</dbReference>
<keyword evidence="4" id="KW-0722">Serine protease inhibitor</keyword>
<dbReference type="PANTHER" id="PTHR11412">
    <property type="entry name" value="MACROGLOBULIN / COMPLEMENT"/>
    <property type="match status" value="1"/>
</dbReference>
<evidence type="ECO:0000256" key="4">
    <source>
        <dbReference type="ARBA" id="ARBA00022900"/>
    </source>
</evidence>
<dbReference type="EMBL" id="JBAMIC010000001">
    <property type="protein sequence ID" value="KAK7114958.1"/>
    <property type="molecule type" value="Genomic_DNA"/>
</dbReference>
<dbReference type="GO" id="GO:0005615">
    <property type="term" value="C:extracellular space"/>
    <property type="evidence" value="ECO:0007669"/>
    <property type="project" value="InterPro"/>
</dbReference>
<dbReference type="PANTHER" id="PTHR11412:SF136">
    <property type="entry name" value="CD109 ANTIGEN"/>
    <property type="match status" value="1"/>
</dbReference>
<keyword evidence="3 8" id="KW-0732">Signal</keyword>
<accession>A0AAN9C134</accession>
<evidence type="ECO:0000259" key="11">
    <source>
        <dbReference type="SMART" id="SM01361"/>
    </source>
</evidence>
<dbReference type="Pfam" id="PF07677">
    <property type="entry name" value="A2M_recep"/>
    <property type="match status" value="1"/>
</dbReference>
<dbReference type="InterPro" id="IPR008930">
    <property type="entry name" value="Terpenoid_cyclase/PrenylTrfase"/>
</dbReference>
<feature type="region of interest" description="Disordered" evidence="7">
    <location>
        <begin position="611"/>
        <end position="642"/>
    </location>
</feature>
<dbReference type="InterPro" id="IPR050473">
    <property type="entry name" value="A2M/Complement_sys"/>
</dbReference>
<dbReference type="SUPFAM" id="SSF48239">
    <property type="entry name" value="Terpenoid cyclases/Protein prenyltransferases"/>
    <property type="match status" value="1"/>
</dbReference>
<evidence type="ECO:0000313" key="13">
    <source>
        <dbReference type="Proteomes" id="UP001374579"/>
    </source>
</evidence>
<dbReference type="Pfam" id="PF07678">
    <property type="entry name" value="TED_complement"/>
    <property type="match status" value="1"/>
</dbReference>
<dbReference type="Gene3D" id="2.60.40.1940">
    <property type="match status" value="1"/>
</dbReference>
<dbReference type="InterPro" id="IPR009048">
    <property type="entry name" value="A-macroglobulin_rcpt-bd"/>
</dbReference>
<dbReference type="Pfam" id="PF07703">
    <property type="entry name" value="A2M_BRD"/>
    <property type="match status" value="1"/>
</dbReference>
<feature type="chain" id="PRO_5043025690" evidence="8">
    <location>
        <begin position="20"/>
        <end position="1505"/>
    </location>
</feature>
<keyword evidence="6" id="KW-1015">Disulfide bond</keyword>
<evidence type="ECO:0000256" key="1">
    <source>
        <dbReference type="ARBA" id="ARBA00010952"/>
    </source>
</evidence>
<dbReference type="Gene3D" id="2.60.40.10">
    <property type="entry name" value="Immunoglobulins"/>
    <property type="match status" value="2"/>
</dbReference>
<dbReference type="InterPro" id="IPR036595">
    <property type="entry name" value="A-macroglobulin_rcpt-bd_sf"/>
</dbReference>
<evidence type="ECO:0000256" key="6">
    <source>
        <dbReference type="ARBA" id="ARBA00023157"/>
    </source>
</evidence>
<dbReference type="Gene3D" id="1.50.10.20">
    <property type="match status" value="1"/>
</dbReference>